<dbReference type="RefSeq" id="WP_048040611.1">
    <property type="nucleotide sequence ID" value="NZ_CP009513.1"/>
</dbReference>
<proteinExistence type="predicted"/>
<gene>
    <name evidence="3" type="ORF">MSMAL_1853</name>
</gene>
<reference evidence="3 4" key="1">
    <citation type="submission" date="2014-07" db="EMBL/GenBank/DDBJ databases">
        <title>Methanogenic archaea and the global carbon cycle.</title>
        <authorList>
            <person name="Henriksen J.R."/>
            <person name="Luke J."/>
            <person name="Reinhart S."/>
            <person name="Benedict M.N."/>
            <person name="Youngblut N.D."/>
            <person name="Metcalf M.E."/>
            <person name="Whitaker R.J."/>
            <person name="Metcalf W.W."/>
        </authorList>
    </citation>
    <scope>NUCLEOTIDE SEQUENCE [LARGE SCALE GENOMIC DNA]</scope>
    <source>
        <strain evidence="3 4">LYC</strain>
    </source>
</reference>
<sequence length="198" mass="21277">MRFKFIIGVLVFLLLMVGTASAETFYLTNTSENVTGIKIAVTFNGTHIIVTDASPALVGVDKVNILAIGLYLDDQYVDNVTDYAEGSTWTHGSINHDISEFGDFNTLCSRSNQKIKTSGPIVIALNPSFTQSKLPANVVGNSIVVHLAFGTELLDVSGKKQSSSWVGGGTEIPEFSTIAVPMAAILGLMFIFGRKKQE</sequence>
<keyword evidence="1" id="KW-0472">Membrane</keyword>
<evidence type="ECO:0000259" key="2">
    <source>
        <dbReference type="Pfam" id="PF26596"/>
    </source>
</evidence>
<evidence type="ECO:0000313" key="3">
    <source>
        <dbReference type="EMBL" id="AKB68396.1"/>
    </source>
</evidence>
<dbReference type="NCBIfam" id="TIGR03024">
    <property type="entry name" value="arch_PEF_CTERM"/>
    <property type="match status" value="1"/>
</dbReference>
<dbReference type="EMBL" id="CP009513">
    <property type="protein sequence ID" value="AKB68396.1"/>
    <property type="molecule type" value="Genomic_DNA"/>
</dbReference>
<dbReference type="GeneID" id="24878103"/>
<keyword evidence="1" id="KW-1133">Transmembrane helix</keyword>
<feature type="transmembrane region" description="Helical" evidence="1">
    <location>
        <begin position="175"/>
        <end position="193"/>
    </location>
</feature>
<dbReference type="PATRIC" id="fig|1434114.4.peg.2353"/>
<name>A0A0E3LW98_METMZ</name>
<accession>A0A0E3LW98</accession>
<organism evidence="3 4">
    <name type="scientific">Methanosarcina mazei LYC</name>
    <dbReference type="NCBI Taxonomy" id="1434114"/>
    <lineage>
        <taxon>Archaea</taxon>
        <taxon>Methanobacteriati</taxon>
        <taxon>Methanobacteriota</taxon>
        <taxon>Stenosarchaea group</taxon>
        <taxon>Methanomicrobia</taxon>
        <taxon>Methanosarcinales</taxon>
        <taxon>Methanosarcinaceae</taxon>
        <taxon>Methanosarcina</taxon>
    </lineage>
</organism>
<dbReference type="Pfam" id="PF26596">
    <property type="entry name" value="PEF-CTERM_ARCH"/>
    <property type="match status" value="1"/>
</dbReference>
<keyword evidence="1" id="KW-0812">Transmembrane</keyword>
<dbReference type="InterPro" id="IPR017474">
    <property type="entry name" value="PEF_CTERM_C"/>
</dbReference>
<feature type="domain" description="PEF-CTERM protein sorting" evidence="2">
    <location>
        <begin position="172"/>
        <end position="196"/>
    </location>
</feature>
<protein>
    <recommendedName>
        <fullName evidence="2">PEF-CTERM protein sorting domain-containing protein</fullName>
    </recommendedName>
</protein>
<evidence type="ECO:0000256" key="1">
    <source>
        <dbReference type="SAM" id="Phobius"/>
    </source>
</evidence>
<dbReference type="Proteomes" id="UP000033063">
    <property type="component" value="Chromosome"/>
</dbReference>
<dbReference type="AlphaFoldDB" id="A0A0E3LW98"/>
<evidence type="ECO:0000313" key="4">
    <source>
        <dbReference type="Proteomes" id="UP000033063"/>
    </source>
</evidence>
<dbReference type="HOGENOM" id="CLU_1381425_0_0_2"/>